<dbReference type="KEGG" id="hoh:Hoch_2196"/>
<dbReference type="HOGENOM" id="CLU_3252385_0_0_7"/>
<name>D0LH19_HALO1</name>
<organism evidence="1 2">
    <name type="scientific">Haliangium ochraceum (strain DSM 14365 / JCM 11303 / SMP-2)</name>
    <dbReference type="NCBI Taxonomy" id="502025"/>
    <lineage>
        <taxon>Bacteria</taxon>
        <taxon>Pseudomonadati</taxon>
        <taxon>Myxococcota</taxon>
        <taxon>Polyangia</taxon>
        <taxon>Haliangiales</taxon>
        <taxon>Kofleriaceae</taxon>
        <taxon>Haliangium</taxon>
    </lineage>
</organism>
<evidence type="ECO:0000313" key="2">
    <source>
        <dbReference type="Proteomes" id="UP000001880"/>
    </source>
</evidence>
<accession>D0LH19</accession>
<gene>
    <name evidence="1" type="ordered locus">Hoch_2196</name>
</gene>
<dbReference type="STRING" id="502025.Hoch_2196"/>
<protein>
    <submittedName>
        <fullName evidence="1">Uncharacterized protein</fullName>
    </submittedName>
</protein>
<dbReference type="AlphaFoldDB" id="D0LH19"/>
<keyword evidence="2" id="KW-1185">Reference proteome</keyword>
<dbReference type="Proteomes" id="UP000001880">
    <property type="component" value="Chromosome"/>
</dbReference>
<evidence type="ECO:0000313" key="1">
    <source>
        <dbReference type="EMBL" id="ACY14741.1"/>
    </source>
</evidence>
<dbReference type="EMBL" id="CP001804">
    <property type="protein sequence ID" value="ACY14741.1"/>
    <property type="molecule type" value="Genomic_DNA"/>
</dbReference>
<proteinExistence type="predicted"/>
<sequence>MAKDCMPHLTLCQPSDINVLAWDRRLANRAAERALDSSGRVR</sequence>
<reference evidence="1 2" key="1">
    <citation type="journal article" date="2010" name="Stand. Genomic Sci.">
        <title>Complete genome sequence of Haliangium ochraceum type strain (SMP-2).</title>
        <authorList>
            <consortium name="US DOE Joint Genome Institute (JGI-PGF)"/>
            <person name="Ivanova N."/>
            <person name="Daum C."/>
            <person name="Lang E."/>
            <person name="Abt B."/>
            <person name="Kopitz M."/>
            <person name="Saunders E."/>
            <person name="Lapidus A."/>
            <person name="Lucas S."/>
            <person name="Glavina Del Rio T."/>
            <person name="Nolan M."/>
            <person name="Tice H."/>
            <person name="Copeland A."/>
            <person name="Cheng J.F."/>
            <person name="Chen F."/>
            <person name="Bruce D."/>
            <person name="Goodwin L."/>
            <person name="Pitluck S."/>
            <person name="Mavromatis K."/>
            <person name="Pati A."/>
            <person name="Mikhailova N."/>
            <person name="Chen A."/>
            <person name="Palaniappan K."/>
            <person name="Land M."/>
            <person name="Hauser L."/>
            <person name="Chang Y.J."/>
            <person name="Jeffries C.D."/>
            <person name="Detter J.C."/>
            <person name="Brettin T."/>
            <person name="Rohde M."/>
            <person name="Goker M."/>
            <person name="Bristow J."/>
            <person name="Markowitz V."/>
            <person name="Eisen J.A."/>
            <person name="Hugenholtz P."/>
            <person name="Kyrpides N.C."/>
            <person name="Klenk H.P."/>
        </authorList>
    </citation>
    <scope>NUCLEOTIDE SEQUENCE [LARGE SCALE GENOMIC DNA]</scope>
    <source>
        <strain evidence="2">DSM 14365 / CIP 107738 / JCM 11303 / AJ 13395 / SMP-2</strain>
    </source>
</reference>